<evidence type="ECO:0000256" key="5">
    <source>
        <dbReference type="ARBA" id="ARBA00023002"/>
    </source>
</evidence>
<evidence type="ECO:0000259" key="7">
    <source>
        <dbReference type="PROSITE" id="PS50206"/>
    </source>
</evidence>
<reference evidence="8" key="1">
    <citation type="journal article" date="2021" name="PeerJ">
        <title>Extensive microbial diversity within the chicken gut microbiome revealed by metagenomics and culture.</title>
        <authorList>
            <person name="Gilroy R."/>
            <person name="Ravi A."/>
            <person name="Getino M."/>
            <person name="Pursley I."/>
            <person name="Horton D.L."/>
            <person name="Alikhan N.F."/>
            <person name="Baker D."/>
            <person name="Gharbi K."/>
            <person name="Hall N."/>
            <person name="Watson M."/>
            <person name="Adriaenssens E.M."/>
            <person name="Foster-Nyarko E."/>
            <person name="Jarju S."/>
            <person name="Secka A."/>
            <person name="Antonio M."/>
            <person name="Oren A."/>
            <person name="Chaudhuri R.R."/>
            <person name="La Ragione R."/>
            <person name="Hildebrand F."/>
            <person name="Pallen M.J."/>
        </authorList>
    </citation>
    <scope>NUCLEOTIDE SEQUENCE</scope>
    <source>
        <strain evidence="8">CHK156-179</strain>
    </source>
</reference>
<accession>A0A9D2KG43</accession>
<dbReference type="EMBL" id="DXAJ01000050">
    <property type="protein sequence ID" value="HJA02402.1"/>
    <property type="molecule type" value="Genomic_DNA"/>
</dbReference>
<sequence length="545" mass="57939">MMKVVIIGGVAGGASCAARLRRLSEDAEIVLFERGENISYANCGLPYYLGGIIREESALTVASPALLQNRFRIDVRVRSEVVAIDRDAHTVTISTPEGEYRESYDKLVLTPGASPKTFGLSGEGVFTLRDVHDTLAIDRYLKETGAKEVLVAGGGFIGVEMAENLTHRGLKVTLAEFAPQIMPPFDPELALLLSDALEKGGVNVRTNTGVKAIEKQGDALTVTFTDGSKAQTGAVVLALGVAPETALAKAAGLQIAENGGIAVDERMCTSDPDIFAAGDAVSVLGANGKETLVPLAGPANRQGRSVAQNLLGGSETNGKRVLGASVVRAFGTVGACVGQNEKQLKRDGTAYRKIYTFPLSHAGYYPGGTSIAMKLLYDEKGSILGAQAVGSEYVEKQIDVISVVMKLGGTVHDLAELELCYAPPFNSAKSPVNMLGFVVENELSGLCPMMTPDELTKDTFLLDVRNPQELLTVGEFPNAVNIPLDVLRERLGDLPKDRPIAVACMVGLRGYIATRILRRHGFDAIDLSGGYRAYALLKRAGLVTR</sequence>
<evidence type="ECO:0000256" key="6">
    <source>
        <dbReference type="ARBA" id="ARBA00023284"/>
    </source>
</evidence>
<dbReference type="InterPro" id="IPR001763">
    <property type="entry name" value="Rhodanese-like_dom"/>
</dbReference>
<evidence type="ECO:0000313" key="9">
    <source>
        <dbReference type="Proteomes" id="UP000824221"/>
    </source>
</evidence>
<dbReference type="InterPro" id="IPR036873">
    <property type="entry name" value="Rhodanese-like_dom_sf"/>
</dbReference>
<dbReference type="PANTHER" id="PTHR43429">
    <property type="entry name" value="PYRIDINE NUCLEOTIDE-DISULFIDE OXIDOREDUCTASE DOMAIN-CONTAINING"/>
    <property type="match status" value="1"/>
</dbReference>
<dbReference type="PROSITE" id="PS50206">
    <property type="entry name" value="RHODANESE_3"/>
    <property type="match status" value="1"/>
</dbReference>
<dbReference type="PRINTS" id="PR00368">
    <property type="entry name" value="FADPNR"/>
</dbReference>
<keyword evidence="3" id="KW-0285">Flavoprotein</keyword>
<dbReference type="PRINTS" id="PR00411">
    <property type="entry name" value="PNDRDTASEI"/>
</dbReference>
<evidence type="ECO:0000313" key="8">
    <source>
        <dbReference type="EMBL" id="HJA02402.1"/>
    </source>
</evidence>
<comment type="similarity">
    <text evidence="2">Belongs to the class-III pyridine nucleotide-disulfide oxidoreductase family.</text>
</comment>
<dbReference type="Pfam" id="PF02852">
    <property type="entry name" value="Pyr_redox_dim"/>
    <property type="match status" value="1"/>
</dbReference>
<organism evidence="8 9">
    <name type="scientific">Candidatus Gallimonas gallistercoris</name>
    <dbReference type="NCBI Taxonomy" id="2838602"/>
    <lineage>
        <taxon>Bacteria</taxon>
        <taxon>Bacillati</taxon>
        <taxon>Bacillota</taxon>
        <taxon>Clostridia</taxon>
        <taxon>Candidatus Gallimonas</taxon>
    </lineage>
</organism>
<comment type="caution">
    <text evidence="8">The sequence shown here is derived from an EMBL/GenBank/DDBJ whole genome shotgun (WGS) entry which is preliminary data.</text>
</comment>
<dbReference type="Proteomes" id="UP000824221">
    <property type="component" value="Unassembled WGS sequence"/>
</dbReference>
<dbReference type="AlphaFoldDB" id="A0A9D2KG43"/>
<dbReference type="InterPro" id="IPR016156">
    <property type="entry name" value="FAD/NAD-linked_Rdtase_dimer_sf"/>
</dbReference>
<keyword evidence="5" id="KW-0560">Oxidoreductase</keyword>
<comment type="cofactor">
    <cofactor evidence="1">
        <name>FAD</name>
        <dbReference type="ChEBI" id="CHEBI:57692"/>
    </cofactor>
</comment>
<evidence type="ECO:0000256" key="4">
    <source>
        <dbReference type="ARBA" id="ARBA00022827"/>
    </source>
</evidence>
<reference evidence="8" key="2">
    <citation type="submission" date="2021-04" db="EMBL/GenBank/DDBJ databases">
        <authorList>
            <person name="Gilroy R."/>
        </authorList>
    </citation>
    <scope>NUCLEOTIDE SEQUENCE</scope>
    <source>
        <strain evidence="8">CHK156-179</strain>
    </source>
</reference>
<dbReference type="SUPFAM" id="SSF55424">
    <property type="entry name" value="FAD/NAD-linked reductases, dimerisation (C-terminal) domain"/>
    <property type="match status" value="1"/>
</dbReference>
<dbReference type="InterPro" id="IPR050260">
    <property type="entry name" value="FAD-bd_OxRdtase"/>
</dbReference>
<dbReference type="SMART" id="SM00450">
    <property type="entry name" value="RHOD"/>
    <property type="match status" value="1"/>
</dbReference>
<feature type="domain" description="Rhodanese" evidence="7">
    <location>
        <begin position="455"/>
        <end position="543"/>
    </location>
</feature>
<evidence type="ECO:0000256" key="1">
    <source>
        <dbReference type="ARBA" id="ARBA00001974"/>
    </source>
</evidence>
<dbReference type="GO" id="GO:0016491">
    <property type="term" value="F:oxidoreductase activity"/>
    <property type="evidence" value="ECO:0007669"/>
    <property type="project" value="UniProtKB-KW"/>
</dbReference>
<dbReference type="Gene3D" id="3.50.50.60">
    <property type="entry name" value="FAD/NAD(P)-binding domain"/>
    <property type="match status" value="2"/>
</dbReference>
<keyword evidence="4" id="KW-0274">FAD</keyword>
<dbReference type="Pfam" id="PF00581">
    <property type="entry name" value="Rhodanese"/>
    <property type="match status" value="1"/>
</dbReference>
<dbReference type="InterPro" id="IPR023753">
    <property type="entry name" value="FAD/NAD-binding_dom"/>
</dbReference>
<dbReference type="Pfam" id="PF07992">
    <property type="entry name" value="Pyr_redox_2"/>
    <property type="match status" value="1"/>
</dbReference>
<dbReference type="SUPFAM" id="SSF51905">
    <property type="entry name" value="FAD/NAD(P)-binding domain"/>
    <property type="match status" value="1"/>
</dbReference>
<proteinExistence type="inferred from homology"/>
<dbReference type="InterPro" id="IPR036188">
    <property type="entry name" value="FAD/NAD-bd_sf"/>
</dbReference>
<evidence type="ECO:0000256" key="2">
    <source>
        <dbReference type="ARBA" id="ARBA00009130"/>
    </source>
</evidence>
<protein>
    <submittedName>
        <fullName evidence="8">FAD-dependent oxidoreductase</fullName>
    </submittedName>
</protein>
<name>A0A9D2KG43_9FIRM</name>
<dbReference type="PANTHER" id="PTHR43429:SF1">
    <property type="entry name" value="NAD(P)H SULFUR OXIDOREDUCTASE (COA-DEPENDENT)"/>
    <property type="match status" value="1"/>
</dbReference>
<dbReference type="InterPro" id="IPR004099">
    <property type="entry name" value="Pyr_nucl-diS_OxRdtase_dimer"/>
</dbReference>
<dbReference type="SUPFAM" id="SSF52821">
    <property type="entry name" value="Rhodanese/Cell cycle control phosphatase"/>
    <property type="match status" value="1"/>
</dbReference>
<gene>
    <name evidence="8" type="ORF">H9797_03365</name>
</gene>
<evidence type="ECO:0000256" key="3">
    <source>
        <dbReference type="ARBA" id="ARBA00022630"/>
    </source>
</evidence>
<dbReference type="PROSITE" id="PS51257">
    <property type="entry name" value="PROKAR_LIPOPROTEIN"/>
    <property type="match status" value="1"/>
</dbReference>
<dbReference type="Gene3D" id="3.40.250.10">
    <property type="entry name" value="Rhodanese-like domain"/>
    <property type="match status" value="1"/>
</dbReference>
<keyword evidence="6" id="KW-0676">Redox-active center</keyword>